<reference evidence="1" key="2">
    <citation type="submission" date="2020-11" db="EMBL/GenBank/DDBJ databases">
        <authorList>
            <person name="McCartney M.A."/>
            <person name="Auch B."/>
            <person name="Kono T."/>
            <person name="Mallez S."/>
            <person name="Becker A."/>
            <person name="Gohl D.M."/>
            <person name="Silverstein K.A.T."/>
            <person name="Koren S."/>
            <person name="Bechman K.B."/>
            <person name="Herman A."/>
            <person name="Abrahante J.E."/>
            <person name="Garbe J."/>
        </authorList>
    </citation>
    <scope>NUCLEOTIDE SEQUENCE</scope>
    <source>
        <strain evidence="1">Duluth1</strain>
        <tissue evidence="1">Whole animal</tissue>
    </source>
</reference>
<dbReference type="Gene3D" id="3.40.50.1460">
    <property type="match status" value="1"/>
</dbReference>
<dbReference type="InterPro" id="IPR029030">
    <property type="entry name" value="Caspase-like_dom_sf"/>
</dbReference>
<evidence type="ECO:0000313" key="2">
    <source>
        <dbReference type="Proteomes" id="UP000828390"/>
    </source>
</evidence>
<dbReference type="EMBL" id="JAIWYP010000004">
    <property type="protein sequence ID" value="KAH3836300.1"/>
    <property type="molecule type" value="Genomic_DNA"/>
</dbReference>
<gene>
    <name evidence="1" type="ORF">DPMN_109670</name>
</gene>
<protein>
    <submittedName>
        <fullName evidence="1">Uncharacterized protein</fullName>
    </submittedName>
</protein>
<organism evidence="1 2">
    <name type="scientific">Dreissena polymorpha</name>
    <name type="common">Zebra mussel</name>
    <name type="synonym">Mytilus polymorpha</name>
    <dbReference type="NCBI Taxonomy" id="45954"/>
    <lineage>
        <taxon>Eukaryota</taxon>
        <taxon>Metazoa</taxon>
        <taxon>Spiralia</taxon>
        <taxon>Lophotrochozoa</taxon>
        <taxon>Mollusca</taxon>
        <taxon>Bivalvia</taxon>
        <taxon>Autobranchia</taxon>
        <taxon>Heteroconchia</taxon>
        <taxon>Euheterodonta</taxon>
        <taxon>Imparidentia</taxon>
        <taxon>Neoheterodontei</taxon>
        <taxon>Myida</taxon>
        <taxon>Dreissenoidea</taxon>
        <taxon>Dreissenidae</taxon>
        <taxon>Dreissena</taxon>
    </lineage>
</organism>
<proteinExistence type="predicted"/>
<dbReference type="Proteomes" id="UP000828390">
    <property type="component" value="Unassembled WGS sequence"/>
</dbReference>
<evidence type="ECO:0000313" key="1">
    <source>
        <dbReference type="EMBL" id="KAH3836300.1"/>
    </source>
</evidence>
<name>A0A9D4KAP6_DREPO</name>
<dbReference type="SUPFAM" id="SSF52129">
    <property type="entry name" value="Caspase-like"/>
    <property type="match status" value="1"/>
</dbReference>
<reference evidence="1" key="1">
    <citation type="journal article" date="2019" name="bioRxiv">
        <title>The Genome of the Zebra Mussel, Dreissena polymorpha: A Resource for Invasive Species Research.</title>
        <authorList>
            <person name="McCartney M.A."/>
            <person name="Auch B."/>
            <person name="Kono T."/>
            <person name="Mallez S."/>
            <person name="Zhang Y."/>
            <person name="Obille A."/>
            <person name="Becker A."/>
            <person name="Abrahante J.E."/>
            <person name="Garbe J."/>
            <person name="Badalamenti J.P."/>
            <person name="Herman A."/>
            <person name="Mangelson H."/>
            <person name="Liachko I."/>
            <person name="Sullivan S."/>
            <person name="Sone E.D."/>
            <person name="Koren S."/>
            <person name="Silverstein K.A.T."/>
            <person name="Beckman K.B."/>
            <person name="Gohl D.M."/>
        </authorList>
    </citation>
    <scope>NUCLEOTIDE SEQUENCE</scope>
    <source>
        <strain evidence="1">Duluth1</strain>
        <tissue evidence="1">Whole animal</tissue>
    </source>
</reference>
<accession>A0A9D4KAP6</accession>
<sequence length="453" mass="51063">MLRVWPSDKTLDSDGWGAILVAGYDVTGREMFSKDVQQFGDVITSTVLPTMCISKSLCEYIDFNSPTTIPVAFRIESAFEKLNAKGIHTLVFIYSGHHDTETGFLIGKNEYFPTNKINECIQNMRGVKTVIAFLDCCQAKTIDVKDICLIQFNATGPNAVAIGLRDEGSYFTKYLLQAFTLKASGAQCSQCGSKCKLDGDFITLGNLWTYIGNHRSGLKSMEPHLNTKNIEWRTTYLAYNYASKVEFPFEVSIDESFSKSINILASGLKDFEALKSQQLFPVLVDLLTEKFQCKPKEPITLLSKYANILSIEVDFASRNTDDIDTMEKLVMAWNSKRLLRCKPRLCTRIDNGKPVGLFLKQGKLVAKMVSEIGYTTNAYTFPELVRLVQFLEEEEDALQNQELLDSSLGEFIDAISNITKKASEKLTEKRIHINFIDFFVDKSVCLVHLELQD</sequence>
<dbReference type="AlphaFoldDB" id="A0A9D4KAP6"/>
<comment type="caution">
    <text evidence="1">The sequence shown here is derived from an EMBL/GenBank/DDBJ whole genome shotgun (WGS) entry which is preliminary data.</text>
</comment>
<keyword evidence="2" id="KW-1185">Reference proteome</keyword>